<feature type="compositionally biased region" description="Polar residues" evidence="1">
    <location>
        <begin position="1"/>
        <end position="16"/>
    </location>
</feature>
<reference evidence="3" key="1">
    <citation type="journal article" date="2019" name="Int. J. Syst. Evol. Microbiol.">
        <title>The Global Catalogue of Microorganisms (GCM) 10K type strain sequencing project: providing services to taxonomists for standard genome sequencing and annotation.</title>
        <authorList>
            <consortium name="The Broad Institute Genomics Platform"/>
            <consortium name="The Broad Institute Genome Sequencing Center for Infectious Disease"/>
            <person name="Wu L."/>
            <person name="Ma J."/>
        </authorList>
    </citation>
    <scope>NUCLEOTIDE SEQUENCE [LARGE SCALE GENOMIC DNA]</scope>
    <source>
        <strain evidence="3">CGMCC 4.7020</strain>
    </source>
</reference>
<proteinExistence type="predicted"/>
<comment type="caution">
    <text evidence="2">The sequence shown here is derived from an EMBL/GenBank/DDBJ whole genome shotgun (WGS) entry which is preliminary data.</text>
</comment>
<dbReference type="RefSeq" id="WP_381232651.1">
    <property type="nucleotide sequence ID" value="NZ_JBHSKH010000002.1"/>
</dbReference>
<dbReference type="Proteomes" id="UP001597058">
    <property type="component" value="Unassembled WGS sequence"/>
</dbReference>
<evidence type="ECO:0000256" key="1">
    <source>
        <dbReference type="SAM" id="MobiDB-lite"/>
    </source>
</evidence>
<name>A0ABW3XRF9_9ACTN</name>
<organism evidence="2 3">
    <name type="scientific">Streptomyces kaempferi</name>
    <dbReference type="NCBI Taxonomy" id="333725"/>
    <lineage>
        <taxon>Bacteria</taxon>
        <taxon>Bacillati</taxon>
        <taxon>Actinomycetota</taxon>
        <taxon>Actinomycetes</taxon>
        <taxon>Kitasatosporales</taxon>
        <taxon>Streptomycetaceae</taxon>
        <taxon>Streptomyces</taxon>
    </lineage>
</organism>
<evidence type="ECO:0000313" key="2">
    <source>
        <dbReference type="EMBL" id="MFD1312132.1"/>
    </source>
</evidence>
<feature type="compositionally biased region" description="Basic and acidic residues" evidence="1">
    <location>
        <begin position="43"/>
        <end position="57"/>
    </location>
</feature>
<accession>A0ABW3XRF9</accession>
<sequence>MSTLETVHRTPYTNHTAARPVHQQRSDGLPVAFSPPRLPTAESPDRPRLIRGRERSRSGRPGMTLSNPNKHL</sequence>
<protein>
    <submittedName>
        <fullName evidence="2">Uncharacterized protein</fullName>
    </submittedName>
</protein>
<gene>
    <name evidence="2" type="ORF">ACFQ5X_40855</name>
</gene>
<keyword evidence="3" id="KW-1185">Reference proteome</keyword>
<evidence type="ECO:0000313" key="3">
    <source>
        <dbReference type="Proteomes" id="UP001597058"/>
    </source>
</evidence>
<feature type="region of interest" description="Disordered" evidence="1">
    <location>
        <begin position="1"/>
        <end position="72"/>
    </location>
</feature>
<dbReference type="EMBL" id="JBHTMM010000105">
    <property type="protein sequence ID" value="MFD1312132.1"/>
    <property type="molecule type" value="Genomic_DNA"/>
</dbReference>